<reference evidence="2 3" key="1">
    <citation type="journal article" date="2017" name="Lancet Infect. Dis.">
        <title>Global outbreak of severe Mycobacterium chimaera disease after cardiac surgery: a molecular epidemiological study.</title>
        <authorList>
            <person name="van Ingen J."/>
            <person name="Kohl T."/>
            <person name="Kranzer K."/>
            <person name="Hasse B."/>
            <person name="Keller P."/>
            <person name="Szafranska A."/>
            <person name="Hillemann D."/>
            <person name="Chand M."/>
            <person name="Schreiber P."/>
            <person name="Sommerstein R."/>
            <person name="Berger C."/>
            <person name="Genoni M."/>
            <person name="Ruegg C."/>
            <person name="Troillet N."/>
            <person name="Widmer A.F."/>
            <person name="Becker S.L."/>
            <person name="Herrmann M."/>
            <person name="Eckmanns T."/>
            <person name="Haller S."/>
            <person name="Hoeller C."/>
            <person name="Debast S.B."/>
            <person name="Wolfhagen M.J."/>
            <person name="Hopman J."/>
            <person name="Kluytmans J."/>
            <person name="Langelaar M."/>
            <person name="Notermans D.W."/>
            <person name="ten Oever J."/>
            <person name="van den Barselaar P."/>
            <person name="Vonk A.B.A."/>
            <person name="Vos M.C."/>
            <person name="Ahmed N."/>
            <person name="Brown T."/>
            <person name="Crook D."/>
            <person name="Lamagni T."/>
            <person name="Phin N."/>
            <person name="Smith E.G."/>
            <person name="Zambon M."/>
            <person name="Serr A."/>
            <person name="Goetting T."/>
            <person name="Ebner W."/>
            <person name="Thuermer A."/>
            <person name="Utpatel C."/>
            <person name="Sproer C."/>
            <person name="Bunk B."/>
            <person name="Nubel U."/>
            <person name="Bloemberg G."/>
            <person name="Bottger E."/>
            <person name="Niemann S."/>
            <person name="Wagner D."/>
            <person name="Sax H."/>
        </authorList>
    </citation>
    <scope>NUCLEOTIDE SEQUENCE [LARGE SCALE GENOMIC DNA]</scope>
    <source>
        <strain evidence="2 3">ZUERICH-2</strain>
        <plasmid evidence="2 3">unnamed 2</plasmid>
    </source>
</reference>
<evidence type="ECO:0000313" key="3">
    <source>
        <dbReference type="Proteomes" id="UP000198286"/>
    </source>
</evidence>
<dbReference type="Proteomes" id="UP000198286">
    <property type="component" value="Plasmid unnamed 2"/>
</dbReference>
<dbReference type="EMBL" id="CP015269">
    <property type="protein sequence ID" value="ASL18363.1"/>
    <property type="molecule type" value="Genomic_DNA"/>
</dbReference>
<gene>
    <name evidence="2" type="ORF">MYCOZU2_06018</name>
</gene>
<sequence length="456" mass="49854">MPLDDFRIPRIELPQIGSGDSQDTETGSVHRPDRHHANFRRYLQTGEGLDDLVGDVQRDTVGNDGRTDNQRDHETETARQESVLRRYASEPPQLTRTRPQSFFDENEADLATLESDRSRRIPVVDNTDFPDSEEVRATSSPSVKSQQGDAEETPGAEAIPGDDAVAPVSNDETDNADIAGKRSSVPDDPDDPVPPPGSLWESTHHSVGNDPYDPGDLIVDPPPARAEPGQMMQWLTTRYRNWWQPLRSAQKAIIVTVAAVLVIWVGYLGFSSDPSPHSALPAPADPLVDTASRQAPTDGPLPPMKVESPGAPARSQPPANAFSGDDSKAWIGMRAFNSDLQTIQITYAHPVCVTSIFVVPGFEHKDTNGRDLWYEHRIVTLIEWRIGGKSFFQTIDPEAHTGATIQIPAVTTQVIIGRIRKTVPPPSLNSDNGPSEEDINSTFAISKITINGHLAG</sequence>
<feature type="region of interest" description="Disordered" evidence="1">
    <location>
        <begin position="1"/>
        <end position="225"/>
    </location>
</feature>
<evidence type="ECO:0000256" key="1">
    <source>
        <dbReference type="SAM" id="MobiDB-lite"/>
    </source>
</evidence>
<feature type="compositionally biased region" description="Basic and acidic residues" evidence="1">
    <location>
        <begin position="65"/>
        <end position="88"/>
    </location>
</feature>
<evidence type="ECO:0000313" key="2">
    <source>
        <dbReference type="EMBL" id="ASL18363.1"/>
    </source>
</evidence>
<feature type="compositionally biased region" description="Polar residues" evidence="1">
    <location>
        <begin position="18"/>
        <end position="27"/>
    </location>
</feature>
<geneLocation type="plasmid" evidence="2 3">
    <name>unnamed 2</name>
</geneLocation>
<dbReference type="AlphaFoldDB" id="A0A7U5MRF1"/>
<evidence type="ECO:0008006" key="4">
    <source>
        <dbReference type="Google" id="ProtNLM"/>
    </source>
</evidence>
<name>A0A7U5MRF1_MYCIT</name>
<organism evidence="2 3">
    <name type="scientific">Mycobacterium intracellulare subsp. chimaera</name>
    <dbReference type="NCBI Taxonomy" id="222805"/>
    <lineage>
        <taxon>Bacteria</taxon>
        <taxon>Bacillati</taxon>
        <taxon>Actinomycetota</taxon>
        <taxon>Actinomycetes</taxon>
        <taxon>Mycobacteriales</taxon>
        <taxon>Mycobacteriaceae</taxon>
        <taxon>Mycobacterium</taxon>
        <taxon>Mycobacterium avium complex (MAC)</taxon>
    </lineage>
</organism>
<dbReference type="RefSeq" id="WP_089152565.1">
    <property type="nucleotide sequence ID" value="NZ_CP015269.1"/>
</dbReference>
<feature type="compositionally biased region" description="Polar residues" evidence="1">
    <location>
        <begin position="137"/>
        <end position="148"/>
    </location>
</feature>
<protein>
    <recommendedName>
        <fullName evidence="4">F5/8 type C domain-containing protein</fullName>
    </recommendedName>
</protein>
<proteinExistence type="predicted"/>
<accession>A0A7U5MRF1</accession>
<feature type="compositionally biased region" description="Basic and acidic residues" evidence="1">
    <location>
        <begin position="1"/>
        <end position="10"/>
    </location>
</feature>
<keyword evidence="2" id="KW-0614">Plasmid</keyword>
<feature type="region of interest" description="Disordered" evidence="1">
    <location>
        <begin position="278"/>
        <end position="322"/>
    </location>
</feature>